<keyword evidence="3" id="KW-1185">Reference proteome</keyword>
<dbReference type="AlphaFoldDB" id="A0A395T126"/>
<reference evidence="2 3" key="1">
    <citation type="journal article" date="2018" name="PLoS Pathog.">
        <title>Evolution of structural diversity of trichothecenes, a family of toxins produced by plant pathogenic and entomopathogenic fungi.</title>
        <authorList>
            <person name="Proctor R.H."/>
            <person name="McCormick S.P."/>
            <person name="Kim H.S."/>
            <person name="Cardoza R.E."/>
            <person name="Stanley A.M."/>
            <person name="Lindo L."/>
            <person name="Kelly A."/>
            <person name="Brown D.W."/>
            <person name="Lee T."/>
            <person name="Vaughan M.M."/>
            <person name="Alexander N.J."/>
            <person name="Busman M."/>
            <person name="Gutierrez S."/>
        </authorList>
    </citation>
    <scope>NUCLEOTIDE SEQUENCE [LARGE SCALE GENOMIC DNA]</scope>
    <source>
        <strain evidence="2 3">NRRL 20695</strain>
    </source>
</reference>
<organism evidence="2 3">
    <name type="scientific">Fusarium longipes</name>
    <dbReference type="NCBI Taxonomy" id="694270"/>
    <lineage>
        <taxon>Eukaryota</taxon>
        <taxon>Fungi</taxon>
        <taxon>Dikarya</taxon>
        <taxon>Ascomycota</taxon>
        <taxon>Pezizomycotina</taxon>
        <taxon>Sordariomycetes</taxon>
        <taxon>Hypocreomycetidae</taxon>
        <taxon>Hypocreales</taxon>
        <taxon>Nectriaceae</taxon>
        <taxon>Fusarium</taxon>
    </lineage>
</organism>
<dbReference type="Proteomes" id="UP000266234">
    <property type="component" value="Unassembled WGS sequence"/>
</dbReference>
<dbReference type="PANTHER" id="PTHR42877:SF7">
    <property type="entry name" value="FLAVIN-BINDING MONOOXYGENASE-RELATED"/>
    <property type="match status" value="1"/>
</dbReference>
<dbReference type="InterPro" id="IPR036188">
    <property type="entry name" value="FAD/NAD-bd_sf"/>
</dbReference>
<evidence type="ECO:0000313" key="2">
    <source>
        <dbReference type="EMBL" id="RGP78380.1"/>
    </source>
</evidence>
<comment type="caution">
    <text evidence="2">The sequence shown here is derived from an EMBL/GenBank/DDBJ whole genome shotgun (WGS) entry which is preliminary data.</text>
</comment>
<protein>
    <recommendedName>
        <fullName evidence="4">Sterigmatocystin biosynthesis monooxygenase stcw</fullName>
    </recommendedName>
</protein>
<dbReference type="InterPro" id="IPR051209">
    <property type="entry name" value="FAD-bind_Monooxygenase_sf"/>
</dbReference>
<proteinExistence type="inferred from homology"/>
<evidence type="ECO:0000313" key="3">
    <source>
        <dbReference type="Proteomes" id="UP000266234"/>
    </source>
</evidence>
<accession>A0A395T126</accession>
<name>A0A395T126_9HYPO</name>
<gene>
    <name evidence="2" type="ORF">FLONG3_3516</name>
</gene>
<sequence>MLHSDDVVNGTMPALLPSSVSATNSTYPSKTPTISTTEVHLTTKTTPKENTRPSQSQRCMDQARPLKVIYIGAGISGICGAIEFRKQVPDIDLAIYEKNSELGGTWFENRYPGCACDVPAHAYQLTYESSPRWSSFFASAPEILQYWKDVATKYDVRKHMRFQQKCVGARWDEATSKWYIQLEDLTTGKKYQDSADVLVTGEGVLNEWKWPDISGIESFKGVLLHSANWDPQIELKGKSVAVIGSGSSGLQIVPAILPDVKHMDHYVRGRSWIVGLFGDAETRQRIQQAGGNFNYTPEEMEKWEKDREAYLEYRRAIEYNINKNFGVLFRGSKEQTNLRQVAQDSMMNRLKDKPEIYGHLLPEFSPYCKRMSPGPGYLEALASPKVNTITSGISKIDETGVFTADGQHHPVDVIICATGFQTSPASRSFPIYGVDGVNLRERFQKRPETYLSVCTDGFPNFFQSMGPNSMPGAGSLLLVIEKTNLYIGKVLARMAYDNIARIEPKRSVVQAFTNYCDEFFKQTVFAEECNSWYKTYEPGASREEQKRGRITALWPGSSLQCVRTMSNPRWEDFEYKYCDDDEFGWFGNGWTLAEKYVTDELESLTWYLDDTKIMDKIVG</sequence>
<dbReference type="EMBL" id="PXOG01000070">
    <property type="protein sequence ID" value="RGP78380.1"/>
    <property type="molecule type" value="Genomic_DNA"/>
</dbReference>
<dbReference type="OrthoDB" id="74360at2759"/>
<evidence type="ECO:0000256" key="1">
    <source>
        <dbReference type="ARBA" id="ARBA00010139"/>
    </source>
</evidence>
<dbReference type="Gene3D" id="3.50.50.60">
    <property type="entry name" value="FAD/NAD(P)-binding domain"/>
    <property type="match status" value="2"/>
</dbReference>
<comment type="similarity">
    <text evidence="1">Belongs to the FAD-binding monooxygenase family.</text>
</comment>
<dbReference type="PANTHER" id="PTHR42877">
    <property type="entry name" value="L-ORNITHINE N(5)-MONOOXYGENASE-RELATED"/>
    <property type="match status" value="1"/>
</dbReference>
<dbReference type="Pfam" id="PF13450">
    <property type="entry name" value="NAD_binding_8"/>
    <property type="match status" value="1"/>
</dbReference>
<dbReference type="SUPFAM" id="SSF51905">
    <property type="entry name" value="FAD/NAD(P)-binding domain"/>
    <property type="match status" value="3"/>
</dbReference>
<evidence type="ECO:0008006" key="4">
    <source>
        <dbReference type="Google" id="ProtNLM"/>
    </source>
</evidence>